<dbReference type="Pfam" id="PF03466">
    <property type="entry name" value="LysR_substrate"/>
    <property type="match status" value="1"/>
</dbReference>
<dbReference type="Gene3D" id="1.10.10.10">
    <property type="entry name" value="Winged helix-like DNA-binding domain superfamily/Winged helix DNA-binding domain"/>
    <property type="match status" value="1"/>
</dbReference>
<dbReference type="GO" id="GO:0003700">
    <property type="term" value="F:DNA-binding transcription factor activity"/>
    <property type="evidence" value="ECO:0007669"/>
    <property type="project" value="InterPro"/>
</dbReference>
<evidence type="ECO:0000313" key="6">
    <source>
        <dbReference type="EMBL" id="SAL67460.1"/>
    </source>
</evidence>
<evidence type="ECO:0000313" key="7">
    <source>
        <dbReference type="Proteomes" id="UP000054717"/>
    </source>
</evidence>
<organism evidence="6 7">
    <name type="scientific">Caballeronia telluris</name>
    <dbReference type="NCBI Taxonomy" id="326475"/>
    <lineage>
        <taxon>Bacteria</taxon>
        <taxon>Pseudomonadati</taxon>
        <taxon>Pseudomonadota</taxon>
        <taxon>Betaproteobacteria</taxon>
        <taxon>Burkholderiales</taxon>
        <taxon>Burkholderiaceae</taxon>
        <taxon>Caballeronia</taxon>
    </lineage>
</organism>
<dbReference type="InterPro" id="IPR000847">
    <property type="entry name" value="LysR_HTH_N"/>
</dbReference>
<keyword evidence="2" id="KW-0805">Transcription regulation</keyword>
<evidence type="ECO:0000259" key="5">
    <source>
        <dbReference type="PROSITE" id="PS50931"/>
    </source>
</evidence>
<dbReference type="GO" id="GO:0006351">
    <property type="term" value="P:DNA-templated transcription"/>
    <property type="evidence" value="ECO:0007669"/>
    <property type="project" value="TreeGrafter"/>
</dbReference>
<dbReference type="PANTHER" id="PTHR30537:SF35">
    <property type="entry name" value="TRANSCRIPTIONAL REGULATORY PROTEIN"/>
    <property type="match status" value="1"/>
</dbReference>
<proteinExistence type="inferred from homology"/>
<dbReference type="GO" id="GO:0043565">
    <property type="term" value="F:sequence-specific DNA binding"/>
    <property type="evidence" value="ECO:0007669"/>
    <property type="project" value="TreeGrafter"/>
</dbReference>
<dbReference type="AlphaFoldDB" id="A0A158JGI4"/>
<dbReference type="CDD" id="cd08422">
    <property type="entry name" value="PBP2_CrgA_like"/>
    <property type="match status" value="1"/>
</dbReference>
<dbReference type="InterPro" id="IPR036388">
    <property type="entry name" value="WH-like_DNA-bd_sf"/>
</dbReference>
<reference evidence="6" key="1">
    <citation type="submission" date="2016-01" db="EMBL/GenBank/DDBJ databases">
        <authorList>
            <person name="Peeters Charlotte."/>
        </authorList>
    </citation>
    <scope>NUCLEOTIDE SEQUENCE</scope>
    <source>
        <strain evidence="6">LMG 22936</strain>
    </source>
</reference>
<dbReference type="EMBL" id="FCNZ02000016">
    <property type="protein sequence ID" value="SAL67460.1"/>
    <property type="molecule type" value="Genomic_DNA"/>
</dbReference>
<keyword evidence="7" id="KW-1185">Reference proteome</keyword>
<protein>
    <submittedName>
        <fullName evidence="6">LysR family transcriptional regulator</fullName>
    </submittedName>
</protein>
<dbReference type="Proteomes" id="UP000054717">
    <property type="component" value="Unassembled WGS sequence"/>
</dbReference>
<keyword evidence="3" id="KW-0238">DNA-binding</keyword>
<gene>
    <name evidence="6" type="ORF">AWB66_04188</name>
</gene>
<keyword evidence="4" id="KW-0804">Transcription</keyword>
<comment type="similarity">
    <text evidence="1">Belongs to the LysR transcriptional regulatory family.</text>
</comment>
<dbReference type="Gene3D" id="3.40.190.290">
    <property type="match status" value="1"/>
</dbReference>
<dbReference type="PROSITE" id="PS50931">
    <property type="entry name" value="HTH_LYSR"/>
    <property type="match status" value="1"/>
</dbReference>
<evidence type="ECO:0000256" key="2">
    <source>
        <dbReference type="ARBA" id="ARBA00023015"/>
    </source>
</evidence>
<dbReference type="STRING" id="326475.AWB66_04188"/>
<sequence>MIEIIVFHSEQSNMDTQNIEGLWTHLHWLTVLAEQGTYTAAAARLGVSKAAMSQRIAELERVAGVQLVQRTTRSVRFTEAGQRLVENTRPQYDQIATSFATVRELAGVARGLVRVTAPVAFARQQLVPRMAEFLRANPEVSVQLEASDRLSSIATEGFDLALRHSAQVPETHVAWKLCETRSVIAATRAYIKRRGMPQTPADLAAHDCLFYPRGMNAGIWSFERKAGRKPSTGPTTVTVNGPFSANNSEVLRDAALDDLGIALLPDFTAQTAIRSGRLIALLPEWRPVGGFADQLYVVRPYAPHVPRAVAVFVAYLRQAFAEGFSL</sequence>
<evidence type="ECO:0000256" key="3">
    <source>
        <dbReference type="ARBA" id="ARBA00023125"/>
    </source>
</evidence>
<dbReference type="Pfam" id="PF00126">
    <property type="entry name" value="HTH_1"/>
    <property type="match status" value="1"/>
</dbReference>
<dbReference type="InterPro" id="IPR005119">
    <property type="entry name" value="LysR_subst-bd"/>
</dbReference>
<accession>A0A158JGI4</accession>
<dbReference type="InterPro" id="IPR036390">
    <property type="entry name" value="WH_DNA-bd_sf"/>
</dbReference>
<evidence type="ECO:0000256" key="1">
    <source>
        <dbReference type="ARBA" id="ARBA00009437"/>
    </source>
</evidence>
<dbReference type="SUPFAM" id="SSF46785">
    <property type="entry name" value="Winged helix' DNA-binding domain"/>
    <property type="match status" value="1"/>
</dbReference>
<dbReference type="PANTHER" id="PTHR30537">
    <property type="entry name" value="HTH-TYPE TRANSCRIPTIONAL REGULATOR"/>
    <property type="match status" value="1"/>
</dbReference>
<feature type="domain" description="HTH lysR-type" evidence="5">
    <location>
        <begin position="23"/>
        <end position="78"/>
    </location>
</feature>
<comment type="caution">
    <text evidence="6">The sequence shown here is derived from an EMBL/GenBank/DDBJ whole genome shotgun (WGS) entry which is preliminary data.</text>
</comment>
<dbReference type="InterPro" id="IPR058163">
    <property type="entry name" value="LysR-type_TF_proteobact-type"/>
</dbReference>
<evidence type="ECO:0000256" key="4">
    <source>
        <dbReference type="ARBA" id="ARBA00023163"/>
    </source>
</evidence>
<dbReference type="SUPFAM" id="SSF53850">
    <property type="entry name" value="Periplasmic binding protein-like II"/>
    <property type="match status" value="1"/>
</dbReference>
<name>A0A158JGI4_9BURK</name>